<dbReference type="PROSITE" id="PS01178">
    <property type="entry name" value="ANAPHYLATOXIN_2"/>
    <property type="match status" value="1"/>
</dbReference>
<dbReference type="InterPro" id="IPR050473">
    <property type="entry name" value="A2M/Complement_sys"/>
</dbReference>
<dbReference type="Pfam" id="PF07677">
    <property type="entry name" value="A2M_recep"/>
    <property type="match status" value="1"/>
</dbReference>
<dbReference type="FunFam" id="2.20.130.20:FF:000001">
    <property type="entry name" value="Complement C3"/>
    <property type="match status" value="1"/>
</dbReference>
<dbReference type="InterPro" id="IPR001599">
    <property type="entry name" value="Macroglobln_a2"/>
</dbReference>
<dbReference type="Ensembl" id="ENSDCDT00010027937.1">
    <property type="protein sequence ID" value="ENSDCDP00010023256.1"/>
    <property type="gene ID" value="ENSDCDG00010013878.1"/>
</dbReference>
<dbReference type="Pfam" id="PF01821">
    <property type="entry name" value="ANATO"/>
    <property type="match status" value="1"/>
</dbReference>
<dbReference type="Pfam" id="PF17791">
    <property type="entry name" value="MG3"/>
    <property type="match status" value="1"/>
</dbReference>
<dbReference type="SUPFAM" id="SSF50242">
    <property type="entry name" value="TIMP-like"/>
    <property type="match status" value="1"/>
</dbReference>
<dbReference type="Gene3D" id="2.60.40.1930">
    <property type="match status" value="4"/>
</dbReference>
<dbReference type="SUPFAM" id="SSF47686">
    <property type="entry name" value="Anaphylotoxins (complement system)"/>
    <property type="match status" value="1"/>
</dbReference>
<feature type="domain" description="Anaphylatoxin-like" evidence="4">
    <location>
        <begin position="628"/>
        <end position="663"/>
    </location>
</feature>
<dbReference type="SMART" id="SM01361">
    <property type="entry name" value="A2M_recep"/>
    <property type="match status" value="1"/>
</dbReference>
<dbReference type="Proteomes" id="UP000694580">
    <property type="component" value="Unplaced"/>
</dbReference>
<evidence type="ECO:0000313" key="5">
    <source>
        <dbReference type="Ensembl" id="ENSDCDP00010023256.1"/>
    </source>
</evidence>
<dbReference type="Gene3D" id="2.20.130.20">
    <property type="match status" value="1"/>
</dbReference>
<dbReference type="Gene3D" id="2.60.40.690">
    <property type="entry name" value="Alpha-macroglobulin, receptor-binding domain"/>
    <property type="match status" value="1"/>
</dbReference>
<dbReference type="Pfam" id="PF07703">
    <property type="entry name" value="A2M_BRD"/>
    <property type="match status" value="1"/>
</dbReference>
<dbReference type="SMART" id="SM01359">
    <property type="entry name" value="A2M_N_2"/>
    <property type="match status" value="1"/>
</dbReference>
<dbReference type="PANTHER" id="PTHR11412:SF81">
    <property type="entry name" value="COMPLEMENT C3"/>
    <property type="match status" value="1"/>
</dbReference>
<keyword evidence="2" id="KW-0964">Secreted</keyword>
<dbReference type="PROSITE" id="PS01177">
    <property type="entry name" value="ANAPHYLATOXIN_1"/>
    <property type="match status" value="1"/>
</dbReference>
<dbReference type="FunFam" id="2.60.40.10:FF:000155">
    <property type="entry name" value="complement C3 isoform X1"/>
    <property type="match status" value="1"/>
</dbReference>
<keyword evidence="6" id="KW-1185">Reference proteome</keyword>
<comment type="subcellular location">
    <subcellularLocation>
        <location evidence="1">Secreted</location>
    </subcellularLocation>
</comment>
<gene>
    <name evidence="5" type="primary">LOC114772590</name>
</gene>
<dbReference type="InterPro" id="IPR041555">
    <property type="entry name" value="MG3"/>
</dbReference>
<dbReference type="SUPFAM" id="SSF48239">
    <property type="entry name" value="Terpenoid cyclases/Protein prenyltransferases"/>
    <property type="match status" value="1"/>
</dbReference>
<keyword evidence="3" id="KW-1015">Disulfide bond</keyword>
<proteinExistence type="predicted"/>
<dbReference type="InterPro" id="IPR011625">
    <property type="entry name" value="A2M_N_BRD"/>
</dbReference>
<evidence type="ECO:0000256" key="1">
    <source>
        <dbReference type="ARBA" id="ARBA00004613"/>
    </source>
</evidence>
<sequence length="1455" mass="162378">MLFSLHLRHLSYVMSAPSLLKVGGRERVFVEAQDHAGAAFDVQVTVKSHPDKKRDLLTETVSLSEANHHQALLDVKVRSFADGTRRDTLVYLQAQFPGRLLEKVVLVNFQSGYVFVQTDKPIYTPSSAGQPTYMCRLFIFHPLSFGVWKIMTWFTTASHVNFTSEFEVKEYVLPSFEITLRPTQPFFYVDDSELTVNIEAKYLYGKEVTGVAFVVFGVMTNDRDKRSLPGSLQRVERSHITQVFPSITDLVDSSLYVSVTVSTETGSEMVEAVKRGIAIVTSPYTIRFKRTPKYFKPGMPFDVLVLVVNPDNSPAKDIIVEISPGSVRGRTEESGLARVTINTPAGISTLRVTVMTRDPRLSEARQGRQTMTANAYRPSRGSRNYLHIGVNAAELTIGDHLKVNLNLGDSPGVRRQDFTYLVMNRGLIVRAERFKREGQSLVTLSLPVTKDMVPSFRIIAYYHVGSSEVVSDSVWVDVKDTCLGTLRLALDSPRPMYNPGTPITMSITGEPGAKVGLVAVDKGVYVLNNKHRLTQTKIWDVVESLDPGCTAGSGKDSMAVFYDAGLFIPVHLQQNGVNATSQFRRSTEHLVSEKCSPNCPLVSVARPQWTACFCLSTASRFADDLRQCCVDGMKDVPQAYTCDRRAEYIVDGPDCVSAFLHCCKELAAKKKETRVVELIHSHDDFVSSEDIVSRTEFPESWLWVDEVLPVCPSHNRNCDTTSITKRSFLQDSITTWKITAISLSTTSGICVADPLDIVVMKYFFVDLKLPYSAVRNEQIEVKALLHNYNDFVGVELAESDNVCSLATRRGRYRVTVDMDAMSSRAVPFVIVPLALGRLSVEVKAAVRRSSQTDGVKKTLRVVVSLRFRQNDMSLTVEKALRGDTLSSLIVEPGGCAEQNMNSMIFPVIATHYLDRTGQWDSVGGSQARARALGHVIKGYNRQLSFRKADGSFGSFGRSTLTAKAAKVFAIASNYVYIDPNVVCSAQAWLVRNGVFRDAAPVYHGDMLVGGVGARRIRTSAAPTLTQTVVSRSTLFRVIVHLEGRVSSMRDPYQISMVSYALANAGRLNKDVLLRCASADHSHWPVKTNPYFTLEATAYALLALVKVKDFEAAGPLVSWLNAQRSSSGAFGSSEMHATGLQDLNMEVTVSEPGRDIKWLFNKDNQLVPKSERVRNMETFSDDTPYQRIWGTVTYRFRVFSSCTDVLKVNTAMNSCRYLSKSRDATMSILDISLLTGFVVDETDLAALTTGKDRYIQKFEMDKQLSDRGSLIIYLNKVSHQRPDRLVFRMHKILLVGVLQPVGVTIYEYYSEKRCVKFYHPHKMDGALRKICDGGVCECAEGERSSRTAEAFLIFTVIPGCNTRWSLHRNIPNFGAEWYFISYADEDVVDQLRAFISYPQCRDALELKQGKSYLVMGQSADISRVAGRWGSQEGRTDAFRVRYKGIAYLEQELAYGC</sequence>
<reference evidence="5" key="1">
    <citation type="submission" date="2025-08" db="UniProtKB">
        <authorList>
            <consortium name="Ensembl"/>
        </authorList>
    </citation>
    <scope>IDENTIFICATION</scope>
</reference>
<dbReference type="Pfam" id="PF17790">
    <property type="entry name" value="MG1"/>
    <property type="match status" value="1"/>
</dbReference>
<dbReference type="InterPro" id="IPR019742">
    <property type="entry name" value="MacrogloblnA2_CS"/>
</dbReference>
<dbReference type="InterPro" id="IPR000020">
    <property type="entry name" value="Anaphylatoxin/fibulin"/>
</dbReference>
<dbReference type="Pfam" id="PF07678">
    <property type="entry name" value="TED_complement"/>
    <property type="match status" value="1"/>
</dbReference>
<dbReference type="GO" id="GO:0004866">
    <property type="term" value="F:endopeptidase inhibitor activity"/>
    <property type="evidence" value="ECO:0007669"/>
    <property type="project" value="InterPro"/>
</dbReference>
<dbReference type="FunFam" id="2.60.40.1930:FF:000008">
    <property type="entry name" value="Complement C3"/>
    <property type="match status" value="1"/>
</dbReference>
<dbReference type="InterPro" id="IPR011626">
    <property type="entry name" value="Alpha-macroglobulin_TED"/>
</dbReference>
<evidence type="ECO:0000256" key="2">
    <source>
        <dbReference type="ARBA" id="ARBA00022525"/>
    </source>
</evidence>
<dbReference type="InterPro" id="IPR047565">
    <property type="entry name" value="Alpha-macroglob_thiol-ester_cl"/>
</dbReference>
<evidence type="ECO:0000259" key="4">
    <source>
        <dbReference type="PROSITE" id="PS01178"/>
    </source>
</evidence>
<reference evidence="5" key="2">
    <citation type="submission" date="2025-09" db="UniProtKB">
        <authorList>
            <consortium name="Ensembl"/>
        </authorList>
    </citation>
    <scope>IDENTIFICATION</scope>
</reference>
<dbReference type="GO" id="GO:0005615">
    <property type="term" value="C:extracellular space"/>
    <property type="evidence" value="ECO:0007669"/>
    <property type="project" value="InterPro"/>
</dbReference>
<dbReference type="PROSITE" id="PS00477">
    <property type="entry name" value="ALPHA_2_MACROGLOBULIN"/>
    <property type="match status" value="1"/>
</dbReference>
<protein>
    <recommendedName>
        <fullName evidence="4">Anaphylatoxin-like domain-containing protein</fullName>
    </recommendedName>
</protein>
<dbReference type="InterPro" id="IPR013783">
    <property type="entry name" value="Ig-like_fold"/>
</dbReference>
<dbReference type="InterPro" id="IPR040839">
    <property type="entry name" value="MG4"/>
</dbReference>
<dbReference type="SMART" id="SM00104">
    <property type="entry name" value="ANATO"/>
    <property type="match status" value="1"/>
</dbReference>
<dbReference type="SUPFAM" id="SSF49410">
    <property type="entry name" value="Alpha-macroglobulin receptor domain"/>
    <property type="match status" value="1"/>
</dbReference>
<dbReference type="Gene3D" id="2.40.50.120">
    <property type="match status" value="1"/>
</dbReference>
<dbReference type="InterPro" id="IPR041425">
    <property type="entry name" value="C3/4/5_MG1"/>
</dbReference>
<dbReference type="InterPro" id="IPR009048">
    <property type="entry name" value="A-macroglobulin_rcpt-bd"/>
</dbReference>
<dbReference type="InterPro" id="IPR008993">
    <property type="entry name" value="TIMP-like_OB-fold"/>
</dbReference>
<name>A0AAY4BSU8_9TELE</name>
<dbReference type="Pfam" id="PF00207">
    <property type="entry name" value="A2M"/>
    <property type="match status" value="1"/>
</dbReference>
<dbReference type="SMART" id="SM01419">
    <property type="entry name" value="Thiol-ester_cl"/>
    <property type="match status" value="1"/>
</dbReference>
<dbReference type="Gene3D" id="2.60.40.1940">
    <property type="match status" value="1"/>
</dbReference>
<organism evidence="5 6">
    <name type="scientific">Denticeps clupeoides</name>
    <name type="common">denticle herring</name>
    <dbReference type="NCBI Taxonomy" id="299321"/>
    <lineage>
        <taxon>Eukaryota</taxon>
        <taxon>Metazoa</taxon>
        <taxon>Chordata</taxon>
        <taxon>Craniata</taxon>
        <taxon>Vertebrata</taxon>
        <taxon>Euteleostomi</taxon>
        <taxon>Actinopterygii</taxon>
        <taxon>Neopterygii</taxon>
        <taxon>Teleostei</taxon>
        <taxon>Clupei</taxon>
        <taxon>Clupeiformes</taxon>
        <taxon>Denticipitoidei</taxon>
        <taxon>Denticipitidae</taxon>
        <taxon>Denticeps</taxon>
    </lineage>
</organism>
<dbReference type="InterPro" id="IPR036595">
    <property type="entry name" value="A-macroglobulin_rcpt-bd_sf"/>
</dbReference>
<evidence type="ECO:0000256" key="3">
    <source>
        <dbReference type="ARBA" id="ARBA00023157"/>
    </source>
</evidence>
<dbReference type="SMART" id="SM01360">
    <property type="entry name" value="A2M"/>
    <property type="match status" value="1"/>
</dbReference>
<evidence type="ECO:0000313" key="6">
    <source>
        <dbReference type="Proteomes" id="UP000694580"/>
    </source>
</evidence>
<dbReference type="GeneTree" id="ENSGT00940000154063"/>
<dbReference type="InterPro" id="IPR018081">
    <property type="entry name" value="Anaphylatoxin_comp_syst"/>
</dbReference>
<dbReference type="PANTHER" id="PTHR11412">
    <property type="entry name" value="MACROGLOBULIN / COMPLEMENT"/>
    <property type="match status" value="1"/>
</dbReference>
<dbReference type="Gene3D" id="2.60.40.10">
    <property type="entry name" value="Immunoglobulins"/>
    <property type="match status" value="2"/>
</dbReference>
<dbReference type="InterPro" id="IPR008930">
    <property type="entry name" value="Terpenoid_cyclase/PrenylTrfase"/>
</dbReference>
<dbReference type="Gene3D" id="2.60.120.1540">
    <property type="match status" value="1"/>
</dbReference>
<dbReference type="Gene3D" id="6.20.50.160">
    <property type="match status" value="1"/>
</dbReference>
<dbReference type="CDD" id="cd00017">
    <property type="entry name" value="ANATO"/>
    <property type="match status" value="1"/>
</dbReference>
<accession>A0AAY4BSU8</accession>
<dbReference type="Pfam" id="PF17789">
    <property type="entry name" value="MG4"/>
    <property type="match status" value="1"/>
</dbReference>
<dbReference type="Gene3D" id="1.20.91.20">
    <property type="entry name" value="Anaphylotoxins (complement system)"/>
    <property type="match status" value="1"/>
</dbReference>
<dbReference type="Gene3D" id="1.50.10.20">
    <property type="match status" value="1"/>
</dbReference>
<dbReference type="FunFam" id="2.60.40.1940:FF:000001">
    <property type="entry name" value="Complement component C3"/>
    <property type="match status" value="1"/>
</dbReference>